<comment type="caution">
    <text evidence="2">The sequence shown here is derived from an EMBL/GenBank/DDBJ whole genome shotgun (WGS) entry which is preliminary data.</text>
</comment>
<evidence type="ECO:0000313" key="2">
    <source>
        <dbReference type="EMBL" id="KII67770.1"/>
    </source>
</evidence>
<keyword evidence="3" id="KW-1185">Reference proteome</keyword>
<proteinExistence type="predicted"/>
<accession>A0A0C2MUD0</accession>
<name>A0A0C2MUD0_THEKT</name>
<dbReference type="Proteomes" id="UP000031668">
    <property type="component" value="Unassembled WGS sequence"/>
</dbReference>
<dbReference type="AlphaFoldDB" id="A0A0C2MUD0"/>
<evidence type="ECO:0000256" key="1">
    <source>
        <dbReference type="SAM" id="MobiDB-lite"/>
    </source>
</evidence>
<reference evidence="2 3" key="1">
    <citation type="journal article" date="2014" name="Genome Biol. Evol.">
        <title>The genome of the myxosporean Thelohanellus kitauei shows adaptations to nutrient acquisition within its fish host.</title>
        <authorList>
            <person name="Yang Y."/>
            <person name="Xiong J."/>
            <person name="Zhou Z."/>
            <person name="Huo F."/>
            <person name="Miao W."/>
            <person name="Ran C."/>
            <person name="Liu Y."/>
            <person name="Zhang J."/>
            <person name="Feng J."/>
            <person name="Wang M."/>
            <person name="Wang M."/>
            <person name="Wang L."/>
            <person name="Yao B."/>
        </authorList>
    </citation>
    <scope>NUCLEOTIDE SEQUENCE [LARGE SCALE GENOMIC DNA]</scope>
    <source>
        <strain evidence="2">Wuqing</strain>
    </source>
</reference>
<gene>
    <name evidence="2" type="ORF">RF11_00336</name>
</gene>
<protein>
    <submittedName>
        <fullName evidence="2">Uncharacterized protein</fullName>
    </submittedName>
</protein>
<sequence length="662" mass="76590">MDFEDIRPKQSCGLENLIGGSPCNETQITDPIPAKKIIVSVGSRAEWIVNEESIGDSEYKNDPDERPRPKTLHMINADDYDEFIRICSDTLRHFYTYEPEWRKMFVYFRTIPKTNFVNKEESLSVVVADVDGNSRQNTIVKIINESICIMFTYNFISMIVWNPDNPNGRSDERKQSQKIKMYGARDILNIETKTNQTKNNHFIIDSMDSRSNESNVTREFPVIENNFQVFLHQIEIMEDNSSFNTTKRITESTPVHLYKTELHSNNNVQNYRDVDTFTKVNDSANINYQNSKIESHHAQPLFDQGNDVTSSDTILFSNIDNSHLIFSDVNFGNHQIYTYPISDDSDPQLSISSIPDSYYEDDFDTWSPRDSSDFHFQFDTLSYSDSEDPDLQSTFLRHPYLGNNESEFYSRMDLDSVDSDSSSPDSSNDDDFGIWNSYIRSTTGSEHSDPDSDFPNSQNFDDSDTESDFPNSQDFDDSDPESDIPNYHYFDDSDTESDFPNSQDFDDSDPESDIPNYHYFDDSDTESDFPNSQDFDDSDPESDIPNYHYFDDSDTESDFPNSQDFDDSDPESDIPNYHYFDDSDTESDFPNSQDFDDSDPESDIPNYHYFDDSDTESDIPYSHDFDDSDPESDIPNYHYFDDLDTESDIPNSQDFDDSDPEV</sequence>
<feature type="region of interest" description="Disordered" evidence="1">
    <location>
        <begin position="414"/>
        <end position="662"/>
    </location>
</feature>
<organism evidence="2 3">
    <name type="scientific">Thelohanellus kitauei</name>
    <name type="common">Myxosporean</name>
    <dbReference type="NCBI Taxonomy" id="669202"/>
    <lineage>
        <taxon>Eukaryota</taxon>
        <taxon>Metazoa</taxon>
        <taxon>Cnidaria</taxon>
        <taxon>Myxozoa</taxon>
        <taxon>Myxosporea</taxon>
        <taxon>Bivalvulida</taxon>
        <taxon>Platysporina</taxon>
        <taxon>Myxobolidae</taxon>
        <taxon>Thelohanellus</taxon>
    </lineage>
</organism>
<evidence type="ECO:0000313" key="3">
    <source>
        <dbReference type="Proteomes" id="UP000031668"/>
    </source>
</evidence>
<dbReference type="EMBL" id="JWZT01003091">
    <property type="protein sequence ID" value="KII67770.1"/>
    <property type="molecule type" value="Genomic_DNA"/>
</dbReference>